<comment type="function">
    <text evidence="4">Involved in the assembly of lipopolysaccharide (LPS). Required for the translocation of LPS from the inner membrane to the outer membrane. May form a bridge between the inner membrane and the outer membrane, via interactions with LptC and LptD, thereby facilitating LPS transfer across the periplasm.</text>
</comment>
<dbReference type="GO" id="GO:0009279">
    <property type="term" value="C:cell outer membrane"/>
    <property type="evidence" value="ECO:0007669"/>
    <property type="project" value="TreeGrafter"/>
</dbReference>
<dbReference type="GO" id="GO:0030288">
    <property type="term" value="C:outer membrane-bounded periplasmic space"/>
    <property type="evidence" value="ECO:0007669"/>
    <property type="project" value="TreeGrafter"/>
</dbReference>
<evidence type="ECO:0000256" key="1">
    <source>
        <dbReference type="ARBA" id="ARBA00022448"/>
    </source>
</evidence>
<dbReference type="AlphaFoldDB" id="G2E244"/>
<dbReference type="InterPro" id="IPR014340">
    <property type="entry name" value="LptA"/>
</dbReference>
<dbReference type="GO" id="GO:0015920">
    <property type="term" value="P:lipopolysaccharide transport"/>
    <property type="evidence" value="ECO:0007669"/>
    <property type="project" value="UniProtKB-UniRule"/>
</dbReference>
<dbReference type="OrthoDB" id="9795964at2"/>
<keyword evidence="7" id="KW-1185">Reference proteome</keyword>
<keyword evidence="1 4" id="KW-0813">Transport</keyword>
<sequence length="173" mass="19374" precursor="true">MITFKADRTRTPRPIARLLLAALTVLSAGQSWALKDDAKQPILIEADDVEVRESDSTSVYVGNVQVDQGSMQLLADHVTVYHREDRQPKFIIALGKPARYKQRLDGDQGEVHAFAKRIEYNADKDELVLIGDGVLIQGEDRLTSERIIYDRARAQFRAGGSGRVKITITPEEQ</sequence>
<keyword evidence="2 4" id="KW-0732">Signal</keyword>
<dbReference type="HAMAP" id="MF_01914">
    <property type="entry name" value="LPS_assembly_LptA"/>
    <property type="match status" value="1"/>
</dbReference>
<dbReference type="Proteomes" id="UP000004200">
    <property type="component" value="Unassembled WGS sequence"/>
</dbReference>
<feature type="chain" id="PRO_5009012664" description="Lipopolysaccharide export system protein LptA" evidence="4">
    <location>
        <begin position="34"/>
        <end position="173"/>
    </location>
</feature>
<dbReference type="RefSeq" id="WP_007041070.1">
    <property type="nucleotide sequence ID" value="NZ_AFWT01000015.1"/>
</dbReference>
<dbReference type="EMBL" id="AFWT01000015">
    <property type="protein sequence ID" value="EGV30993.1"/>
    <property type="molecule type" value="Genomic_DNA"/>
</dbReference>
<accession>G2E244</accession>
<comment type="caution">
    <text evidence="6">The sequence shown here is derived from an EMBL/GenBank/DDBJ whole genome shotgun (WGS) entry which is preliminary data.</text>
</comment>
<dbReference type="Pfam" id="PF03968">
    <property type="entry name" value="LptD_N"/>
    <property type="match status" value="1"/>
</dbReference>
<comment type="similarity">
    <text evidence="4">Belongs to the LptA family.</text>
</comment>
<comment type="subcellular location">
    <subcellularLocation>
        <location evidence="4">Periplasm</location>
    </subcellularLocation>
</comment>
<evidence type="ECO:0000256" key="4">
    <source>
        <dbReference type="HAMAP-Rule" id="MF_01914"/>
    </source>
</evidence>
<dbReference type="InterPro" id="IPR052037">
    <property type="entry name" value="LPS_export_LptA"/>
</dbReference>
<feature type="signal peptide" evidence="4">
    <location>
        <begin position="1"/>
        <end position="33"/>
    </location>
</feature>
<proteinExistence type="inferred from homology"/>
<name>G2E244_9GAMM</name>
<dbReference type="GO" id="GO:0017089">
    <property type="term" value="F:glycolipid transfer activity"/>
    <property type="evidence" value="ECO:0007669"/>
    <property type="project" value="TreeGrafter"/>
</dbReference>
<feature type="domain" description="Organic solvent tolerance-like N-terminal" evidence="5">
    <location>
        <begin position="44"/>
        <end position="152"/>
    </location>
</feature>
<evidence type="ECO:0000313" key="6">
    <source>
        <dbReference type="EMBL" id="EGV30993.1"/>
    </source>
</evidence>
<dbReference type="NCBIfam" id="TIGR03002">
    <property type="entry name" value="outer_YhbN_LptA"/>
    <property type="match status" value="1"/>
</dbReference>
<keyword evidence="3 4" id="KW-0574">Periplasm</keyword>
<dbReference type="GO" id="GO:0001530">
    <property type="term" value="F:lipopolysaccharide binding"/>
    <property type="evidence" value="ECO:0007669"/>
    <property type="project" value="InterPro"/>
</dbReference>
<dbReference type="InterPro" id="IPR005653">
    <property type="entry name" value="OstA-like_N"/>
</dbReference>
<dbReference type="eggNOG" id="COG1934">
    <property type="taxonomic scope" value="Bacteria"/>
</dbReference>
<dbReference type="PANTHER" id="PTHR36504:SF1">
    <property type="entry name" value="LIPOPOLYSACCHARIDE EXPORT SYSTEM PROTEIN LPTA"/>
    <property type="match status" value="1"/>
</dbReference>
<dbReference type="STRING" id="765913.ThidrDRAFT_2357"/>
<evidence type="ECO:0000259" key="5">
    <source>
        <dbReference type="Pfam" id="PF03968"/>
    </source>
</evidence>
<dbReference type="PANTHER" id="PTHR36504">
    <property type="entry name" value="LIPOPOLYSACCHARIDE EXPORT SYSTEM PROTEIN LPTA"/>
    <property type="match status" value="1"/>
</dbReference>
<comment type="subunit">
    <text evidence="4">Component of the lipopolysaccharide transport and assembly complex.</text>
</comment>
<organism evidence="6 7">
    <name type="scientific">Thiorhodococcus drewsii AZ1</name>
    <dbReference type="NCBI Taxonomy" id="765913"/>
    <lineage>
        <taxon>Bacteria</taxon>
        <taxon>Pseudomonadati</taxon>
        <taxon>Pseudomonadota</taxon>
        <taxon>Gammaproteobacteria</taxon>
        <taxon>Chromatiales</taxon>
        <taxon>Chromatiaceae</taxon>
        <taxon>Thiorhodococcus</taxon>
    </lineage>
</organism>
<dbReference type="GO" id="GO:0043165">
    <property type="term" value="P:Gram-negative-bacterium-type cell outer membrane assembly"/>
    <property type="evidence" value="ECO:0007669"/>
    <property type="project" value="UniProtKB-UniRule"/>
</dbReference>
<gene>
    <name evidence="4" type="primary">lptA</name>
    <name evidence="6" type="ORF">ThidrDRAFT_2357</name>
</gene>
<reference evidence="6 7" key="1">
    <citation type="submission" date="2011-06" db="EMBL/GenBank/DDBJ databases">
        <title>The draft genome of Thiorhodococcus drewsii AZ1.</title>
        <authorList>
            <consortium name="US DOE Joint Genome Institute (JGI-PGF)"/>
            <person name="Lucas S."/>
            <person name="Han J."/>
            <person name="Lapidus A."/>
            <person name="Cheng J.-F."/>
            <person name="Goodwin L."/>
            <person name="Pitluck S."/>
            <person name="Peters L."/>
            <person name="Land M.L."/>
            <person name="Hauser L."/>
            <person name="Vogl K."/>
            <person name="Liu Z."/>
            <person name="Imhoff J."/>
            <person name="Thiel V."/>
            <person name="Frigaard N.-U."/>
            <person name="Bryant D.A."/>
            <person name="Woyke T.J."/>
        </authorList>
    </citation>
    <scope>NUCLEOTIDE SEQUENCE [LARGE SCALE GENOMIC DNA]</scope>
    <source>
        <strain evidence="6 7">AZ1</strain>
    </source>
</reference>
<evidence type="ECO:0000313" key="7">
    <source>
        <dbReference type="Proteomes" id="UP000004200"/>
    </source>
</evidence>
<evidence type="ECO:0000256" key="3">
    <source>
        <dbReference type="ARBA" id="ARBA00022764"/>
    </source>
</evidence>
<dbReference type="Gene3D" id="2.60.450.10">
    <property type="entry name" value="Lipopolysaccharide (LPS) transport protein A like domain"/>
    <property type="match status" value="1"/>
</dbReference>
<protein>
    <recommendedName>
        <fullName evidence="4">Lipopolysaccharide export system protein LptA</fullName>
    </recommendedName>
</protein>
<evidence type="ECO:0000256" key="2">
    <source>
        <dbReference type="ARBA" id="ARBA00022729"/>
    </source>
</evidence>